<keyword evidence="2" id="KW-1185">Reference proteome</keyword>
<accession>A0ACA9NFY0</accession>
<protein>
    <submittedName>
        <fullName evidence="1">2298_t:CDS:1</fullName>
    </submittedName>
</protein>
<proteinExistence type="predicted"/>
<feature type="non-terminal residue" evidence="1">
    <location>
        <position position="1"/>
    </location>
</feature>
<gene>
    <name evidence="1" type="ORF">ACOLOM_LOCUS8372</name>
</gene>
<name>A0ACA9NFY0_9GLOM</name>
<reference evidence="1" key="1">
    <citation type="submission" date="2021-06" db="EMBL/GenBank/DDBJ databases">
        <authorList>
            <person name="Kallberg Y."/>
            <person name="Tangrot J."/>
            <person name="Rosling A."/>
        </authorList>
    </citation>
    <scope>NUCLEOTIDE SEQUENCE</scope>
    <source>
        <strain evidence="1">CL356</strain>
    </source>
</reference>
<comment type="caution">
    <text evidence="1">The sequence shown here is derived from an EMBL/GenBank/DDBJ whole genome shotgun (WGS) entry which is preliminary data.</text>
</comment>
<evidence type="ECO:0000313" key="2">
    <source>
        <dbReference type="Proteomes" id="UP000789525"/>
    </source>
</evidence>
<dbReference type="EMBL" id="CAJVPT010021433">
    <property type="protein sequence ID" value="CAG8655036.1"/>
    <property type="molecule type" value="Genomic_DNA"/>
</dbReference>
<evidence type="ECO:0000313" key="1">
    <source>
        <dbReference type="EMBL" id="CAG8655036.1"/>
    </source>
</evidence>
<sequence>RKDLASKGDPDAPRTTQSSAIPLIWQAAQMNAIKCLVWLSGPGPLEAYTEYMATSKDEHASSLKRMKDFEQRLPILLGATPTQLGEHVVFAHINSGEVKKETLKHLFDIFAKDATVFVHKKLEGLEVTPLLYICGQNFNEDIFDFFFERGADVLNSTYERGYVKLMKHVFTRLSQDQLSTLLSQTTRRKLNTPLMIAIKTGNLEVVEFLLSFDHPVTNASLLARDANGSLPIHEATSKEYHKILELMLRSKSAQAMKALFTENGIGSTPLEIATFKYLLSFDRKLQNDINGNAAVQYTIPSPVIANLSSGPWSNARHLLQGLKQILEQLPQINRTTIDEYRALEKIVVSVDEEGRLTNSPTLLQVLREYIERSAIALEDSNTALAQKKRAYDELTAIYTSAEAAVSPSVLGQTASNDYTLNSLFGRHLYGNRIGAQSTTGQDVGITYNVIRSAVESSGLKRRRGLVHLLDAQTAVNSAMDIAINAPNRDPGFTFGQTQGYSGSFRRRQRNFAKMEALGPEEDQSNKFNYILNYSSMVSIGVE</sequence>
<organism evidence="1 2">
    <name type="scientific">Acaulospora colombiana</name>
    <dbReference type="NCBI Taxonomy" id="27376"/>
    <lineage>
        <taxon>Eukaryota</taxon>
        <taxon>Fungi</taxon>
        <taxon>Fungi incertae sedis</taxon>
        <taxon>Mucoromycota</taxon>
        <taxon>Glomeromycotina</taxon>
        <taxon>Glomeromycetes</taxon>
        <taxon>Diversisporales</taxon>
        <taxon>Acaulosporaceae</taxon>
        <taxon>Acaulospora</taxon>
    </lineage>
</organism>
<dbReference type="Proteomes" id="UP000789525">
    <property type="component" value="Unassembled WGS sequence"/>
</dbReference>